<accession>A0A834XKB6</accession>
<feature type="region of interest" description="Disordered" evidence="1">
    <location>
        <begin position="211"/>
        <end position="244"/>
    </location>
</feature>
<evidence type="ECO:0000313" key="2">
    <source>
        <dbReference type="EMBL" id="KAF7987803.1"/>
    </source>
</evidence>
<protein>
    <submittedName>
        <fullName evidence="2">Uncharacterized protein</fullName>
    </submittedName>
</protein>
<feature type="compositionally biased region" description="Low complexity" evidence="1">
    <location>
        <begin position="231"/>
        <end position="244"/>
    </location>
</feature>
<dbReference type="OrthoDB" id="10022757at2759"/>
<dbReference type="EMBL" id="JACMRX010000006">
    <property type="protein sequence ID" value="KAF7987803.1"/>
    <property type="molecule type" value="Genomic_DNA"/>
</dbReference>
<name>A0A834XKB6_APHGI</name>
<dbReference type="PANTHER" id="PTHR16246">
    <property type="entry name" value="HOST CELL FACTOR C1 REGULATOR 1"/>
    <property type="match status" value="1"/>
</dbReference>
<feature type="compositionally biased region" description="Polar residues" evidence="1">
    <location>
        <begin position="211"/>
        <end position="224"/>
    </location>
</feature>
<proteinExistence type="predicted"/>
<comment type="caution">
    <text evidence="2">The sequence shown here is derived from an EMBL/GenBank/DDBJ whole genome shotgun (WGS) entry which is preliminary data.</text>
</comment>
<organism evidence="2 3">
    <name type="scientific">Aphidius gifuensis</name>
    <name type="common">Parasitoid wasp</name>
    <dbReference type="NCBI Taxonomy" id="684658"/>
    <lineage>
        <taxon>Eukaryota</taxon>
        <taxon>Metazoa</taxon>
        <taxon>Ecdysozoa</taxon>
        <taxon>Arthropoda</taxon>
        <taxon>Hexapoda</taxon>
        <taxon>Insecta</taxon>
        <taxon>Pterygota</taxon>
        <taxon>Neoptera</taxon>
        <taxon>Endopterygota</taxon>
        <taxon>Hymenoptera</taxon>
        <taxon>Apocrita</taxon>
        <taxon>Ichneumonoidea</taxon>
        <taxon>Braconidae</taxon>
        <taxon>Aphidiinae</taxon>
        <taxon>Aphidius</taxon>
    </lineage>
</organism>
<dbReference type="PANTHER" id="PTHR16246:SF2">
    <property type="entry name" value="HOST CELL FACTOR C1 REGULATOR 1"/>
    <property type="match status" value="1"/>
</dbReference>
<dbReference type="InterPro" id="IPR029195">
    <property type="entry name" value="HCFC1R1"/>
</dbReference>
<evidence type="ECO:0000256" key="1">
    <source>
        <dbReference type="SAM" id="MobiDB-lite"/>
    </source>
</evidence>
<dbReference type="AlphaFoldDB" id="A0A834XKB6"/>
<dbReference type="Proteomes" id="UP000639338">
    <property type="component" value="Unassembled WGS sequence"/>
</dbReference>
<keyword evidence="3" id="KW-1185">Reference proteome</keyword>
<reference evidence="2 3" key="1">
    <citation type="submission" date="2020-08" db="EMBL/GenBank/DDBJ databases">
        <title>Aphidius gifuensis genome sequencing and assembly.</title>
        <authorList>
            <person name="Du Z."/>
        </authorList>
    </citation>
    <scope>NUCLEOTIDE SEQUENCE [LARGE SCALE GENOMIC DNA]</scope>
    <source>
        <strain evidence="2">YNYX2018</strain>
        <tissue evidence="2">Adults</tissue>
    </source>
</reference>
<gene>
    <name evidence="2" type="ORF">HCN44_003666</name>
</gene>
<evidence type="ECO:0000313" key="3">
    <source>
        <dbReference type="Proteomes" id="UP000639338"/>
    </source>
</evidence>
<sequence>MAMPTQFQVAHAPVQGTMGGGTHLHAPQSIFQHLMGQSNPQNQPGNWGQTPQIPQMYMPWSVPNLQQSQLVKFTGEKQQLTPAVTNIHQKRKLDFPDATEFQQSKQFITEEKMAAHFGNMHISSSFTSPQIPTTTVSESPTAINSDIELNIDGTSAAVDDGKCPRLVMSEELKRLQQEPLLPASLLSKLDRPSMALVLWEPPSRHLRMISTRQSTSPTMLSTYTTEEEENNNSNNNNNNSIDNNNQQILNLNQSVELEPMDL</sequence>